<dbReference type="CDD" id="cd00180">
    <property type="entry name" value="PKc"/>
    <property type="match status" value="1"/>
</dbReference>
<dbReference type="InterPro" id="IPR000719">
    <property type="entry name" value="Prot_kinase_dom"/>
</dbReference>
<dbReference type="EMBL" id="JAAOZQ010000022">
    <property type="protein sequence ID" value="KAF7526431.1"/>
    <property type="molecule type" value="Genomic_DNA"/>
</dbReference>
<evidence type="ECO:0000313" key="8">
    <source>
        <dbReference type="EMBL" id="KAF7526431.1"/>
    </source>
</evidence>
<evidence type="ECO:0000256" key="6">
    <source>
        <dbReference type="ARBA" id="ARBA00022840"/>
    </source>
</evidence>
<comment type="similarity">
    <text evidence="1">Belongs to the protein kinase superfamily. STE Ser/Thr protein kinase family. MAP kinase kinase kinase subfamily.</text>
</comment>
<sequence length="677" mass="76261">MLLNENKYREAEEASRREIRARDAFLGKDDRITLDLKLNLAQSLLEQNRHQEAGSILQEVQHVRERTMDKDHKDTSASNQFLLQTKQFEEQYEAEERLRQKIRARDTFLGKDDRITLDLKLNLAQSLLEQNRHQEAGSIFQEVENIRERTLGKKSPADSVSLARSLPLVYGTTAISQKVQSPADSLPLVHGTTAISQEMQSPVDSLPLVHGTTAISQEVQSPADSLPLVHDTTAMWGAGLNTFFLAPTESRKPYNDSEISQISTLLRQTNSAWSRVPRTYIILRTIDCLHHLDELIDLGFSDYWLPVNQSSVPDCLSPKMRSLFLGTQKLILTPSINLEKGAKGHHCHFERGESLPFESRGVLGNGGFGQVDRILSRISFREYARKQVPRKRAFGRLDVAALKSIIGEIEAMKKLKHHHIVEFVGSYTDPKYLSVIMYPVAEQNLFDYLKAAGSANHGEIRTFFGCLATGLQFLHDRQIRHKDIKPRNILVDKGQIYLTDFGLSLDFEDATGSTTVGTVNFMTARYCAPEVALWEPRNTSSDIWSLGVVFLEMIVVLKGRTIDWMDDFLRAHGSHQTFIHSNLTGLEKLLAELKQTVNLSDNVALVWIQQILQKQHKSRPTAASLATSITQPYIHGGPDTIFCGICCLTPGDTDSDTSDDPEAENFLHEFSLRTCVQ</sequence>
<keyword evidence="9" id="KW-1185">Reference proteome</keyword>
<evidence type="ECO:0000256" key="1">
    <source>
        <dbReference type="ARBA" id="ARBA00006529"/>
    </source>
</evidence>
<dbReference type="SUPFAM" id="SSF48452">
    <property type="entry name" value="TPR-like"/>
    <property type="match status" value="1"/>
</dbReference>
<dbReference type="SMART" id="SM00220">
    <property type="entry name" value="S_TKc"/>
    <property type="match status" value="1"/>
</dbReference>
<dbReference type="SUPFAM" id="SSF56112">
    <property type="entry name" value="Protein kinase-like (PK-like)"/>
    <property type="match status" value="1"/>
</dbReference>
<dbReference type="Gene3D" id="1.25.40.10">
    <property type="entry name" value="Tetratricopeptide repeat domain"/>
    <property type="match status" value="1"/>
</dbReference>
<dbReference type="PANTHER" id="PTHR11584">
    <property type="entry name" value="SERINE/THREONINE PROTEIN KINASE"/>
    <property type="match status" value="1"/>
</dbReference>
<dbReference type="GO" id="GO:0004674">
    <property type="term" value="F:protein serine/threonine kinase activity"/>
    <property type="evidence" value="ECO:0007669"/>
    <property type="project" value="UniProtKB-KW"/>
</dbReference>
<reference evidence="8" key="1">
    <citation type="submission" date="2020-02" db="EMBL/GenBank/DDBJ databases">
        <authorList>
            <person name="Lichtner F.J."/>
        </authorList>
    </citation>
    <scope>NUCLEOTIDE SEQUENCE</scope>
    <source>
        <strain evidence="8">G10</strain>
    </source>
</reference>
<dbReference type="Gene3D" id="1.10.510.10">
    <property type="entry name" value="Transferase(Phosphotransferase) domain 1"/>
    <property type="match status" value="1"/>
</dbReference>
<dbReference type="InterPro" id="IPR011009">
    <property type="entry name" value="Kinase-like_dom_sf"/>
</dbReference>
<dbReference type="AlphaFoldDB" id="A0A9P5L4V2"/>
<evidence type="ECO:0000313" key="9">
    <source>
        <dbReference type="Proteomes" id="UP000701341"/>
    </source>
</evidence>
<keyword evidence="2" id="KW-0723">Serine/threonine-protein kinase</keyword>
<organism evidence="8 9">
    <name type="scientific">Penicillium crustosum</name>
    <name type="common">Blue mold fungus</name>
    <dbReference type="NCBI Taxonomy" id="36656"/>
    <lineage>
        <taxon>Eukaryota</taxon>
        <taxon>Fungi</taxon>
        <taxon>Dikarya</taxon>
        <taxon>Ascomycota</taxon>
        <taxon>Pezizomycotina</taxon>
        <taxon>Eurotiomycetes</taxon>
        <taxon>Eurotiomycetidae</taxon>
        <taxon>Eurotiales</taxon>
        <taxon>Aspergillaceae</taxon>
        <taxon>Penicillium</taxon>
    </lineage>
</organism>
<evidence type="ECO:0000256" key="2">
    <source>
        <dbReference type="ARBA" id="ARBA00022527"/>
    </source>
</evidence>
<dbReference type="PANTHER" id="PTHR11584:SF369">
    <property type="entry name" value="MITOGEN-ACTIVATED PROTEIN KINASE KINASE KINASE 19-RELATED"/>
    <property type="match status" value="1"/>
</dbReference>
<dbReference type="Proteomes" id="UP000701341">
    <property type="component" value="Unassembled WGS sequence"/>
</dbReference>
<dbReference type="InterPro" id="IPR008271">
    <property type="entry name" value="Ser/Thr_kinase_AS"/>
</dbReference>
<evidence type="ECO:0000256" key="3">
    <source>
        <dbReference type="ARBA" id="ARBA00022679"/>
    </source>
</evidence>
<dbReference type="Pfam" id="PF00069">
    <property type="entry name" value="Pkinase"/>
    <property type="match status" value="1"/>
</dbReference>
<evidence type="ECO:0000256" key="4">
    <source>
        <dbReference type="ARBA" id="ARBA00022741"/>
    </source>
</evidence>
<evidence type="ECO:0000259" key="7">
    <source>
        <dbReference type="PROSITE" id="PS50011"/>
    </source>
</evidence>
<keyword evidence="4" id="KW-0547">Nucleotide-binding</keyword>
<accession>A0A9P5L4V2</accession>
<keyword evidence="5" id="KW-0418">Kinase</keyword>
<dbReference type="PROSITE" id="PS00108">
    <property type="entry name" value="PROTEIN_KINASE_ST"/>
    <property type="match status" value="1"/>
</dbReference>
<evidence type="ECO:0000256" key="5">
    <source>
        <dbReference type="ARBA" id="ARBA00022777"/>
    </source>
</evidence>
<proteinExistence type="inferred from homology"/>
<dbReference type="OrthoDB" id="4161460at2759"/>
<gene>
    <name evidence="8" type="ORF">PCG10_004127</name>
</gene>
<name>A0A9P5L4V2_PENCR</name>
<dbReference type="Pfam" id="PF13374">
    <property type="entry name" value="TPR_10"/>
    <property type="match status" value="2"/>
</dbReference>
<dbReference type="InterPro" id="IPR011990">
    <property type="entry name" value="TPR-like_helical_dom_sf"/>
</dbReference>
<comment type="caution">
    <text evidence="8">The sequence shown here is derived from an EMBL/GenBank/DDBJ whole genome shotgun (WGS) entry which is preliminary data.</text>
</comment>
<feature type="domain" description="Protein kinase" evidence="7">
    <location>
        <begin position="357"/>
        <end position="634"/>
    </location>
</feature>
<dbReference type="PROSITE" id="PS50011">
    <property type="entry name" value="PROTEIN_KINASE_DOM"/>
    <property type="match status" value="1"/>
</dbReference>
<keyword evidence="3" id="KW-0808">Transferase</keyword>
<keyword evidence="6" id="KW-0067">ATP-binding</keyword>
<dbReference type="GO" id="GO:0005524">
    <property type="term" value="F:ATP binding"/>
    <property type="evidence" value="ECO:0007669"/>
    <property type="project" value="UniProtKB-KW"/>
</dbReference>
<protein>
    <recommendedName>
        <fullName evidence="7">Protein kinase domain-containing protein</fullName>
    </recommendedName>
</protein>